<sequence length="40" mass="4479">MHRSDESRRRTAWPSRATELRGPILRGPIASPNPALATRP</sequence>
<organism evidence="2 3">
    <name type="scientific">Burkholderia pseudomallei 1710a</name>
    <dbReference type="NCBI Taxonomy" id="320371"/>
    <lineage>
        <taxon>Bacteria</taxon>
        <taxon>Pseudomonadati</taxon>
        <taxon>Pseudomonadota</taxon>
        <taxon>Betaproteobacteria</taxon>
        <taxon>Burkholderiales</taxon>
        <taxon>Burkholderiaceae</taxon>
        <taxon>Burkholderia</taxon>
        <taxon>pseudomallei group</taxon>
    </lineage>
</organism>
<dbReference type="AlphaFoldDB" id="A0A0E1VYX4"/>
<evidence type="ECO:0000313" key="3">
    <source>
        <dbReference type="Proteomes" id="UP000001812"/>
    </source>
</evidence>
<name>A0A0E1VYX4_BURPE</name>
<reference evidence="3" key="1">
    <citation type="submission" date="2007-08" db="EMBL/GenBank/DDBJ databases">
        <title>Annotation of Burkholderia pseudomallei 1710a.</title>
        <authorList>
            <person name="Harkins D.M."/>
            <person name="DeShazer D."/>
            <person name="Woods D.E."/>
            <person name="Brinkac L.M."/>
            <person name="Brown K.A."/>
            <person name="Hung G.C."/>
            <person name="Tuanyok A."/>
            <person name="Zhang B."/>
            <person name="Nierman W.C."/>
        </authorList>
    </citation>
    <scope>NUCLEOTIDE SEQUENCE [LARGE SCALE GENOMIC DNA]</scope>
    <source>
        <strain evidence="3">1710a</strain>
    </source>
</reference>
<evidence type="ECO:0000313" key="2">
    <source>
        <dbReference type="EMBL" id="EET05349.1"/>
    </source>
</evidence>
<feature type="region of interest" description="Disordered" evidence="1">
    <location>
        <begin position="1"/>
        <end position="40"/>
    </location>
</feature>
<proteinExistence type="predicted"/>
<reference evidence="2 3" key="2">
    <citation type="submission" date="2009-05" db="EMBL/GenBank/DDBJ databases">
        <authorList>
            <person name="Harkins D.M."/>
            <person name="DeShazer D."/>
            <person name="Woods D.E."/>
            <person name="Brinkac L.M."/>
            <person name="Brown K.A."/>
            <person name="Hung G.C."/>
            <person name="Tuanyok A."/>
            <person name="Zhang B."/>
            <person name="Nierman W.C."/>
        </authorList>
    </citation>
    <scope>NUCLEOTIDE SEQUENCE [LARGE SCALE GENOMIC DNA]</scope>
    <source>
        <strain evidence="2 3">1710a</strain>
    </source>
</reference>
<dbReference type="HOGENOM" id="CLU_3286316_0_0_4"/>
<gene>
    <name evidence="2" type="ORF">BURPS1710A_A1373</name>
</gene>
<accession>A0A0E1VYX4</accession>
<dbReference type="Proteomes" id="UP000001812">
    <property type="component" value="Chromosome II"/>
</dbReference>
<evidence type="ECO:0000256" key="1">
    <source>
        <dbReference type="SAM" id="MobiDB-lite"/>
    </source>
</evidence>
<protein>
    <submittedName>
        <fullName evidence="2">Uncharacterized protein</fullName>
    </submittedName>
</protein>
<dbReference type="EMBL" id="CM000833">
    <property type="protein sequence ID" value="EET05349.1"/>
    <property type="molecule type" value="Genomic_DNA"/>
</dbReference>